<evidence type="ECO:0000313" key="1">
    <source>
        <dbReference type="EMBL" id="KAG0441026.1"/>
    </source>
</evidence>
<proteinExistence type="predicted"/>
<comment type="caution">
    <text evidence="1">The sequence shown here is derived from an EMBL/GenBank/DDBJ whole genome shotgun (WGS) entry which is preliminary data.</text>
</comment>
<feature type="non-terminal residue" evidence="1">
    <location>
        <position position="1"/>
    </location>
</feature>
<dbReference type="Proteomes" id="UP000805193">
    <property type="component" value="Unassembled WGS sequence"/>
</dbReference>
<dbReference type="EMBL" id="JABSTQ010004789">
    <property type="protein sequence ID" value="KAG0441026.1"/>
    <property type="molecule type" value="Genomic_DNA"/>
</dbReference>
<evidence type="ECO:0000313" key="2">
    <source>
        <dbReference type="Proteomes" id="UP000805193"/>
    </source>
</evidence>
<accession>A0AC60QRT5</accession>
<organism evidence="1 2">
    <name type="scientific">Ixodes persulcatus</name>
    <name type="common">Taiga tick</name>
    <dbReference type="NCBI Taxonomy" id="34615"/>
    <lineage>
        <taxon>Eukaryota</taxon>
        <taxon>Metazoa</taxon>
        <taxon>Ecdysozoa</taxon>
        <taxon>Arthropoda</taxon>
        <taxon>Chelicerata</taxon>
        <taxon>Arachnida</taxon>
        <taxon>Acari</taxon>
        <taxon>Parasitiformes</taxon>
        <taxon>Ixodida</taxon>
        <taxon>Ixodoidea</taxon>
        <taxon>Ixodidae</taxon>
        <taxon>Ixodinae</taxon>
        <taxon>Ixodes</taxon>
    </lineage>
</organism>
<protein>
    <submittedName>
        <fullName evidence="1">Uncharacterized protein</fullName>
    </submittedName>
</protein>
<keyword evidence="2" id="KW-1185">Reference proteome</keyword>
<reference evidence="1 2" key="1">
    <citation type="journal article" date="2020" name="Cell">
        <title>Large-Scale Comparative Analyses of Tick Genomes Elucidate Their Genetic Diversity and Vector Capacities.</title>
        <authorList>
            <consortium name="Tick Genome and Microbiome Consortium (TIGMIC)"/>
            <person name="Jia N."/>
            <person name="Wang J."/>
            <person name="Shi W."/>
            <person name="Du L."/>
            <person name="Sun Y."/>
            <person name="Zhan W."/>
            <person name="Jiang J.F."/>
            <person name="Wang Q."/>
            <person name="Zhang B."/>
            <person name="Ji P."/>
            <person name="Bell-Sakyi L."/>
            <person name="Cui X.M."/>
            <person name="Yuan T.T."/>
            <person name="Jiang B.G."/>
            <person name="Yang W.F."/>
            <person name="Lam T.T."/>
            <person name="Chang Q.C."/>
            <person name="Ding S.J."/>
            <person name="Wang X.J."/>
            <person name="Zhu J.G."/>
            <person name="Ruan X.D."/>
            <person name="Zhao L."/>
            <person name="Wei J.T."/>
            <person name="Ye R.Z."/>
            <person name="Que T.C."/>
            <person name="Du C.H."/>
            <person name="Zhou Y.H."/>
            <person name="Cheng J.X."/>
            <person name="Dai P.F."/>
            <person name="Guo W.B."/>
            <person name="Han X.H."/>
            <person name="Huang E.J."/>
            <person name="Li L.F."/>
            <person name="Wei W."/>
            <person name="Gao Y.C."/>
            <person name="Liu J.Z."/>
            <person name="Shao H.Z."/>
            <person name="Wang X."/>
            <person name="Wang C.C."/>
            <person name="Yang T.C."/>
            <person name="Huo Q.B."/>
            <person name="Li W."/>
            <person name="Chen H.Y."/>
            <person name="Chen S.E."/>
            <person name="Zhou L.G."/>
            <person name="Ni X.B."/>
            <person name="Tian J.H."/>
            <person name="Sheng Y."/>
            <person name="Liu T."/>
            <person name="Pan Y.S."/>
            <person name="Xia L.Y."/>
            <person name="Li J."/>
            <person name="Zhao F."/>
            <person name="Cao W.C."/>
        </authorList>
    </citation>
    <scope>NUCLEOTIDE SEQUENCE [LARGE SCALE GENOMIC DNA]</scope>
    <source>
        <strain evidence="1">Iper-2018</strain>
    </source>
</reference>
<name>A0AC60QRT5_IXOPE</name>
<sequence length="347" mass="37773">TWWVRASAPLGLVTGVFDRLDMEPQKKRKRLTLDEKAAIIRAVTSGQKKCDVAAAHGIPASTLSTILKGKDDILRASSSGNLAHKKALKTTPHGKVEEALFAWFTDVRAKNIPVSGDLLQQKARSFACLLGDFEFKASPGWLSRFKERYSIVGKVLSVVERVLLNLDLKRDTKIDVFMAVEMVAAAWRATRQSLIVNCFRNSGFGMPGRETAEAAPDCAGAVHQHEDAWERLRLADEVPTGMSFSDDVNADANAVTTEVLDDGDILRLVGSVEGVAADDVDDDSEVTEAPVPTPGQVMDAIDLLRQFAGAHEGTEDALDALQAYEKSVRPLLTKHTQAKITDFFAGK</sequence>
<gene>
    <name evidence="1" type="ORF">HPB47_016069</name>
</gene>